<dbReference type="SUPFAM" id="SSF141130">
    <property type="entry name" value="Acetamidase/Formamidase-like"/>
    <property type="match status" value="1"/>
</dbReference>
<evidence type="ECO:0000313" key="1">
    <source>
        <dbReference type="EMBL" id="SDS56836.1"/>
    </source>
</evidence>
<dbReference type="Gene3D" id="3.10.28.20">
    <property type="entry name" value="Acetamidase/Formamidase-like domains"/>
    <property type="match status" value="1"/>
</dbReference>
<dbReference type="RefSeq" id="WP_100380863.1">
    <property type="nucleotide sequence ID" value="NZ_LT629750.1"/>
</dbReference>
<dbReference type="InterPro" id="IPR004304">
    <property type="entry name" value="FmdA_AmdA"/>
</dbReference>
<dbReference type="Gene3D" id="2.60.120.580">
    <property type="entry name" value="Acetamidase/Formamidase-like domains"/>
    <property type="match status" value="2"/>
</dbReference>
<evidence type="ECO:0000313" key="2">
    <source>
        <dbReference type="Proteomes" id="UP000243904"/>
    </source>
</evidence>
<gene>
    <name evidence="1" type="ORF">SAMN05444158_2458</name>
</gene>
<dbReference type="Pfam" id="PF03069">
    <property type="entry name" value="FmdA_AmdA"/>
    <property type="match status" value="2"/>
</dbReference>
<dbReference type="AlphaFoldDB" id="A0A1H1T9Y8"/>
<dbReference type="Proteomes" id="UP000243904">
    <property type="component" value="Chromosome I"/>
</dbReference>
<proteinExistence type="predicted"/>
<dbReference type="PANTHER" id="PTHR31891:SF1">
    <property type="entry name" value="FORMAMIDASE C869.04-RELATED"/>
    <property type="match status" value="1"/>
</dbReference>
<reference evidence="2" key="1">
    <citation type="submission" date="2016-10" db="EMBL/GenBank/DDBJ databases">
        <authorList>
            <person name="Varghese N."/>
            <person name="Submissions S."/>
        </authorList>
    </citation>
    <scope>NUCLEOTIDE SEQUENCE [LARGE SCALE GENOMIC DNA]</scope>
    <source>
        <strain evidence="2">GAS369</strain>
    </source>
</reference>
<name>A0A1H1T9Y8_9BRAD</name>
<dbReference type="EMBL" id="LT629750">
    <property type="protein sequence ID" value="SDS56836.1"/>
    <property type="molecule type" value="Genomic_DNA"/>
</dbReference>
<dbReference type="GO" id="GO:0016811">
    <property type="term" value="F:hydrolase activity, acting on carbon-nitrogen (but not peptide) bonds, in linear amides"/>
    <property type="evidence" value="ECO:0007669"/>
    <property type="project" value="InterPro"/>
</dbReference>
<protein>
    <submittedName>
        <fullName evidence="1">Acetamidase/formamidase</fullName>
    </submittedName>
</protein>
<keyword evidence="2" id="KW-1185">Reference proteome</keyword>
<sequence>MPRRYEIPSTPEVMVWGYLDSSTPPVLEVSSGDIVTLHSFPAGGKETLPDDLSIVPADYMTALETLPPGPGPHFITGPVYVRGARVGDALQIDILDVKVRQDWGFVSILPLLGTLPDEFTDYETIHPAIDRQRNVCTMPWGTEIPLDPFFGIIATAPPPSWGRCGSPVPRAFGGNMDNKELRAGTTLYLPVFNEGALFFAGDGHAVQGDGEVCITALETGVTGSFRLTVRKDMELHWPFAESATHLMSIGLDEDLDDAAKQAVREMVKHVCARTNLTRNEAYMLCSLAGNLRVTQLVDGNKGIHMLLPKSCL</sequence>
<accession>A0A1H1T9Y8</accession>
<dbReference type="PANTHER" id="PTHR31891">
    <property type="entry name" value="FORMAMIDASE C869.04-RELATED"/>
    <property type="match status" value="1"/>
</dbReference>
<organism evidence="1 2">
    <name type="scientific">Bradyrhizobium canariense</name>
    <dbReference type="NCBI Taxonomy" id="255045"/>
    <lineage>
        <taxon>Bacteria</taxon>
        <taxon>Pseudomonadati</taxon>
        <taxon>Pseudomonadota</taxon>
        <taxon>Alphaproteobacteria</taxon>
        <taxon>Hyphomicrobiales</taxon>
        <taxon>Nitrobacteraceae</taxon>
        <taxon>Bradyrhizobium</taxon>
    </lineage>
</organism>